<dbReference type="Gene3D" id="3.10.520.10">
    <property type="entry name" value="ApbE-like domains"/>
    <property type="match status" value="1"/>
</dbReference>
<evidence type="ECO:0000256" key="3">
    <source>
        <dbReference type="ARBA" id="ARBA00016337"/>
    </source>
</evidence>
<dbReference type="InterPro" id="IPR003374">
    <property type="entry name" value="ApbE-like_sf"/>
</dbReference>
<dbReference type="Proteomes" id="UP001597468">
    <property type="component" value="Unassembled WGS sequence"/>
</dbReference>
<evidence type="ECO:0000313" key="14">
    <source>
        <dbReference type="Proteomes" id="UP001597468"/>
    </source>
</evidence>
<evidence type="ECO:0000313" key="13">
    <source>
        <dbReference type="EMBL" id="MFD2516538.1"/>
    </source>
</evidence>
<evidence type="ECO:0000256" key="6">
    <source>
        <dbReference type="ARBA" id="ARBA00022723"/>
    </source>
</evidence>
<dbReference type="GO" id="GO:0016740">
    <property type="term" value="F:transferase activity"/>
    <property type="evidence" value="ECO:0007669"/>
    <property type="project" value="UniProtKB-KW"/>
</dbReference>
<evidence type="ECO:0000256" key="2">
    <source>
        <dbReference type="ARBA" id="ARBA00011955"/>
    </source>
</evidence>
<organism evidence="13 14">
    <name type="scientific">Salinimicrobium flavum</name>
    <dbReference type="NCBI Taxonomy" id="1737065"/>
    <lineage>
        <taxon>Bacteria</taxon>
        <taxon>Pseudomonadati</taxon>
        <taxon>Bacteroidota</taxon>
        <taxon>Flavobacteriia</taxon>
        <taxon>Flavobacteriales</taxon>
        <taxon>Flavobacteriaceae</taxon>
        <taxon>Salinimicrobium</taxon>
    </lineage>
</organism>
<comment type="subcellular location">
    <subcellularLocation>
        <location evidence="12">Cell inner membrane</location>
        <topology evidence="12">Lipid-anchor</topology>
        <orientation evidence="12">Periplasmic side</orientation>
    </subcellularLocation>
</comment>
<keyword evidence="12" id="KW-0472">Membrane</keyword>
<keyword evidence="5 11" id="KW-0808">Transferase</keyword>
<comment type="cofactor">
    <cofactor evidence="1 12">
        <name>Mg(2+)</name>
        <dbReference type="ChEBI" id="CHEBI:18420"/>
    </cofactor>
</comment>
<dbReference type="PIRSF" id="PIRSF006268">
    <property type="entry name" value="ApbE"/>
    <property type="match status" value="1"/>
</dbReference>
<evidence type="ECO:0000256" key="10">
    <source>
        <dbReference type="ARBA" id="ARBA00048540"/>
    </source>
</evidence>
<comment type="caution">
    <text evidence="13">The sequence shown here is derived from an EMBL/GenBank/DDBJ whole genome shotgun (WGS) entry which is preliminary data.</text>
</comment>
<evidence type="ECO:0000256" key="9">
    <source>
        <dbReference type="ARBA" id="ARBA00031306"/>
    </source>
</evidence>
<keyword evidence="12" id="KW-1003">Cell membrane</keyword>
<dbReference type="SUPFAM" id="SSF143631">
    <property type="entry name" value="ApbE-like"/>
    <property type="match status" value="1"/>
</dbReference>
<keyword evidence="12" id="KW-0997">Cell inner membrane</keyword>
<evidence type="ECO:0000256" key="4">
    <source>
        <dbReference type="ARBA" id="ARBA00022630"/>
    </source>
</evidence>
<dbReference type="Pfam" id="PF02424">
    <property type="entry name" value="ApbE"/>
    <property type="match status" value="1"/>
</dbReference>
<keyword evidence="14" id="KW-1185">Reference proteome</keyword>
<comment type="similarity">
    <text evidence="11 12">Belongs to the ApbE family.</text>
</comment>
<accession>A0ABW5ISV6</accession>
<evidence type="ECO:0000256" key="5">
    <source>
        <dbReference type="ARBA" id="ARBA00022679"/>
    </source>
</evidence>
<keyword evidence="4 11" id="KW-0285">Flavoprotein</keyword>
<evidence type="ECO:0000256" key="11">
    <source>
        <dbReference type="PIRNR" id="PIRNR006268"/>
    </source>
</evidence>
<dbReference type="EMBL" id="JBHULT010000005">
    <property type="protein sequence ID" value="MFD2516538.1"/>
    <property type="molecule type" value="Genomic_DNA"/>
</dbReference>
<dbReference type="RefSeq" id="WP_380747718.1">
    <property type="nucleotide sequence ID" value="NZ_JBHULT010000005.1"/>
</dbReference>
<comment type="function">
    <text evidence="12">Flavin transferase that catalyzes the transfer of the FMN moiety of FAD and its covalent binding to the hydroxyl group of a threonine residue in a target flavoprotein.</text>
</comment>
<reference evidence="14" key="1">
    <citation type="journal article" date="2019" name="Int. J. Syst. Evol. Microbiol.">
        <title>The Global Catalogue of Microorganisms (GCM) 10K type strain sequencing project: providing services to taxonomists for standard genome sequencing and annotation.</title>
        <authorList>
            <consortium name="The Broad Institute Genomics Platform"/>
            <consortium name="The Broad Institute Genome Sequencing Center for Infectious Disease"/>
            <person name="Wu L."/>
            <person name="Ma J."/>
        </authorList>
    </citation>
    <scope>NUCLEOTIDE SEQUENCE [LARGE SCALE GENOMIC DNA]</scope>
    <source>
        <strain evidence="14">KCTC 42585</strain>
    </source>
</reference>
<evidence type="ECO:0000256" key="8">
    <source>
        <dbReference type="ARBA" id="ARBA00022842"/>
    </source>
</evidence>
<gene>
    <name evidence="13" type="ORF">ACFSTG_01385</name>
</gene>
<dbReference type="PROSITE" id="PS51257">
    <property type="entry name" value="PROKAR_LIPOPROTEIN"/>
    <property type="match status" value="1"/>
</dbReference>
<dbReference type="PANTHER" id="PTHR30040">
    <property type="entry name" value="THIAMINE BIOSYNTHESIS LIPOPROTEIN APBE"/>
    <property type="match status" value="1"/>
</dbReference>
<sequence>MIKIYFLRPLVVIFLALFLFSCDRGPVERSAVGEALGTTYQVKYFSEEDLPIDKALDSIFERVNQSMSTYRKDSDISRLNRGDSLVKVDSLFQEVFRLSEKVYRESGGYFDPTVGNLVNLYGFGPEKGAREIDSVKIDSIMRDVGLGKVKIAADGKVTKTSPNVYLDFNAIAKGYAIDLIGHYLESKGVENYLVELGGELLAKGENLSKEDHWMVGVDDPGQKADERTLTAAVKLINRAMATSGNYRKNRTDPKTGKMYVHTVNPLTGYAEQSNVLSASVLAENCALADAYATAFMAMGLERSKQLLSKLDNVDAFLIYAKENGEMGRYATSGFEEVLVEL</sequence>
<protein>
    <recommendedName>
        <fullName evidence="3 11">FAD:protein FMN transferase</fullName>
        <ecNumber evidence="2 11">2.7.1.180</ecNumber>
    </recommendedName>
    <alternativeName>
        <fullName evidence="9 11">Flavin transferase</fullName>
    </alternativeName>
</protein>
<keyword evidence="12" id="KW-0449">Lipoprotein</keyword>
<name>A0ABW5ISV6_9FLAO</name>
<keyword evidence="8 11" id="KW-0460">Magnesium</keyword>
<dbReference type="InterPro" id="IPR024932">
    <property type="entry name" value="ApbE"/>
</dbReference>
<proteinExistence type="inferred from homology"/>
<keyword evidence="6 11" id="KW-0479">Metal-binding</keyword>
<evidence type="ECO:0000256" key="7">
    <source>
        <dbReference type="ARBA" id="ARBA00022827"/>
    </source>
</evidence>
<comment type="catalytic activity">
    <reaction evidence="10 11 12">
        <text>L-threonyl-[protein] + FAD = FMN-L-threonyl-[protein] + AMP + H(+)</text>
        <dbReference type="Rhea" id="RHEA:36847"/>
        <dbReference type="Rhea" id="RHEA-COMP:11060"/>
        <dbReference type="Rhea" id="RHEA-COMP:11061"/>
        <dbReference type="ChEBI" id="CHEBI:15378"/>
        <dbReference type="ChEBI" id="CHEBI:30013"/>
        <dbReference type="ChEBI" id="CHEBI:57692"/>
        <dbReference type="ChEBI" id="CHEBI:74257"/>
        <dbReference type="ChEBI" id="CHEBI:456215"/>
        <dbReference type="EC" id="2.7.1.180"/>
    </reaction>
</comment>
<dbReference type="PANTHER" id="PTHR30040:SF2">
    <property type="entry name" value="FAD:PROTEIN FMN TRANSFERASE"/>
    <property type="match status" value="1"/>
</dbReference>
<keyword evidence="7 11" id="KW-0274">FAD</keyword>
<evidence type="ECO:0000256" key="12">
    <source>
        <dbReference type="RuleBase" id="RU363002"/>
    </source>
</evidence>
<evidence type="ECO:0000256" key="1">
    <source>
        <dbReference type="ARBA" id="ARBA00001946"/>
    </source>
</evidence>
<dbReference type="EC" id="2.7.1.180" evidence="2 11"/>